<feature type="region of interest" description="Disordered" evidence="1">
    <location>
        <begin position="335"/>
        <end position="366"/>
    </location>
</feature>
<feature type="compositionally biased region" description="Basic and acidic residues" evidence="1">
    <location>
        <begin position="130"/>
        <end position="152"/>
    </location>
</feature>
<sequence length="1252" mass="139116">MNLEEKQSIHPFFSKPHRNAVPEPTQSTAETPTDNPRDDPDYEPLETVAPKEEKKRGRKPGPGKDKGRNSSSKKDLSCLDLFARRSKVDSAPATAHDVPGDSSLDEDLNQDRRKRRKTTSPGPPINGVAELDRAQPADALDWHRQLEAEAKKGKTTHPEATSDAFVESQPAHEAMPHPRIKFKISERPMTPPTHATNDAAPTAVPETTTSAPGTRKTPPKKTLRVNKNGKLVSPRSAKPTTKAEPESTTPKKKRGRKPKSNVLPTVTVIKYGADAESRELIGEKIEGILNGNRTAPRPQTPRKAPPKPEGPPKATHPFFLGKAAIKRDEPMIGKPASEAAQLPPPCALKKSAVTPGKLRAESRSQQSTVHMPAFGPVFGSARASKQGGLGESPWPTRDTVHVRNLETGVLPSLPATPQSSLLRTRKMKNNVFTIPKDDDMMAKLACQLETSIHKKVNIPAFDFEPPKDVRLPQRLLTTGINIRERVRSQVHSTLPNSSAILTGDSGGTHPAVRTLFVDIEHTLTPFDLAKCEVQSWAQKYAPKVTSHVLQAGREAAAFHDWLSNLTVMAVGGKHDGSRGAGDYKKPPKKKRKKAEDDFIVDSDEEEEEEMVELENESVQKYGSMGPTSLGSLRRSRWTRNKNVVLISGPYGCGKSAMVYAVANELGFEVFEINSGSRRSGKDIQEKVGDMSENHLVNHRRNEGSSKQDTATPEDTDSERHSNALQKDLESGRQGTMTSFFKGNGTIKTELKSKPKLPEPRKAPTSTQATLSIAQPQRKSQKQSLILFEEADILFEEDQQFWAHVTRLAAQSKRPIVVTCNDETRIPTHELPLAAILRLSPPPIDLATDYLLVLAGREGHVLKRDAVSSLYRMKEYDLRASITELNLWCQMSVGDRKGGLEWMYQRWPPGKDVDEHGQILRVASQGTYQVGMGCLSHNIFESSDSLAFDKEHELLKEAWADWDTNPSYWTGHQVEPETTTLANLERLDALFDHISAADIYCRIDMPSYERCYKQPTDPSLPPLPEKERLHYTTAAPVMQVDHVSDFSQFDTDMFIQSHLCIQRVYGGHQILDVEDHRAIPATEADFTRSILEHKRDAKTKRTMARPNFSEALDLLAYPADTLPAMNTSYNLTASSFDRTFRIVVEDLAPYVRSIVAHELVLEAQRIRLGSLLSEGGSRNKRQRTTRAARTALEGGNRQTKRKERWFNMGLNRTLVMETAGTDWAAMGSDAGADQEETEGSEKTGENTPFTQEE</sequence>
<evidence type="ECO:0000256" key="1">
    <source>
        <dbReference type="SAM" id="MobiDB-lite"/>
    </source>
</evidence>
<feature type="compositionally biased region" description="Polar residues" evidence="1">
    <location>
        <begin position="763"/>
        <end position="775"/>
    </location>
</feature>
<proteinExistence type="predicted"/>
<dbReference type="GO" id="GO:0003677">
    <property type="term" value="F:DNA binding"/>
    <property type="evidence" value="ECO:0007669"/>
    <property type="project" value="TreeGrafter"/>
</dbReference>
<reference evidence="3" key="1">
    <citation type="journal article" date="2020" name="Stud. Mycol.">
        <title>101 Dothideomycetes genomes: a test case for predicting lifestyles and emergence of pathogens.</title>
        <authorList>
            <person name="Haridas S."/>
            <person name="Albert R."/>
            <person name="Binder M."/>
            <person name="Bloem J."/>
            <person name="Labutti K."/>
            <person name="Salamov A."/>
            <person name="Andreopoulos B."/>
            <person name="Baker S."/>
            <person name="Barry K."/>
            <person name="Bills G."/>
            <person name="Bluhm B."/>
            <person name="Cannon C."/>
            <person name="Castanera R."/>
            <person name="Culley D."/>
            <person name="Daum C."/>
            <person name="Ezra D."/>
            <person name="Gonzalez J."/>
            <person name="Henrissat B."/>
            <person name="Kuo A."/>
            <person name="Liang C."/>
            <person name="Lipzen A."/>
            <person name="Lutzoni F."/>
            <person name="Magnuson J."/>
            <person name="Mondo S."/>
            <person name="Nolan M."/>
            <person name="Ohm R."/>
            <person name="Pangilinan J."/>
            <person name="Park H.-J."/>
            <person name="Ramirez L."/>
            <person name="Alfaro M."/>
            <person name="Sun H."/>
            <person name="Tritt A."/>
            <person name="Yoshinaga Y."/>
            <person name="Zwiers L.-H."/>
            <person name="Turgeon B."/>
            <person name="Goodwin S."/>
            <person name="Spatafora J."/>
            <person name="Crous P."/>
            <person name="Grigoriev I."/>
        </authorList>
    </citation>
    <scope>NUCLEOTIDE SEQUENCE</scope>
    <source>
        <strain evidence="3">CBS 122367</strain>
    </source>
</reference>
<dbReference type="EMBL" id="MU005591">
    <property type="protein sequence ID" value="KAF2681512.1"/>
    <property type="molecule type" value="Genomic_DNA"/>
</dbReference>
<feature type="compositionally biased region" description="Basic and acidic residues" evidence="1">
    <location>
        <begin position="748"/>
        <end position="761"/>
    </location>
</feature>
<organism evidence="3 4">
    <name type="scientific">Lentithecium fluviatile CBS 122367</name>
    <dbReference type="NCBI Taxonomy" id="1168545"/>
    <lineage>
        <taxon>Eukaryota</taxon>
        <taxon>Fungi</taxon>
        <taxon>Dikarya</taxon>
        <taxon>Ascomycota</taxon>
        <taxon>Pezizomycotina</taxon>
        <taxon>Dothideomycetes</taxon>
        <taxon>Pleosporomycetidae</taxon>
        <taxon>Pleosporales</taxon>
        <taxon>Massarineae</taxon>
        <taxon>Lentitheciaceae</taxon>
        <taxon>Lentithecium</taxon>
    </lineage>
</organism>
<dbReference type="OrthoDB" id="9996895at2759"/>
<dbReference type="Gene3D" id="3.40.50.300">
    <property type="entry name" value="P-loop containing nucleotide triphosphate hydrolases"/>
    <property type="match status" value="1"/>
</dbReference>
<dbReference type="PANTHER" id="PTHR23389:SF21">
    <property type="entry name" value="ATPASE FAMILY AAA DOMAIN-CONTAINING PROTEIN 5"/>
    <property type="match status" value="1"/>
</dbReference>
<dbReference type="AlphaFoldDB" id="A0A6G1ITE9"/>
<evidence type="ECO:0000313" key="4">
    <source>
        <dbReference type="Proteomes" id="UP000799291"/>
    </source>
</evidence>
<evidence type="ECO:0000259" key="2">
    <source>
        <dbReference type="SMART" id="SM00382"/>
    </source>
</evidence>
<dbReference type="SMART" id="SM00382">
    <property type="entry name" value="AAA"/>
    <property type="match status" value="1"/>
</dbReference>
<dbReference type="Pfam" id="PF00004">
    <property type="entry name" value="AAA"/>
    <property type="match status" value="1"/>
</dbReference>
<dbReference type="Proteomes" id="UP000799291">
    <property type="component" value="Unassembled WGS sequence"/>
</dbReference>
<dbReference type="GO" id="GO:0016887">
    <property type="term" value="F:ATP hydrolysis activity"/>
    <property type="evidence" value="ECO:0007669"/>
    <property type="project" value="InterPro"/>
</dbReference>
<keyword evidence="4" id="KW-1185">Reference proteome</keyword>
<feature type="compositionally biased region" description="Basic and acidic residues" evidence="1">
    <location>
        <begin position="717"/>
        <end position="730"/>
    </location>
</feature>
<dbReference type="InterPro" id="IPR027417">
    <property type="entry name" value="P-loop_NTPase"/>
</dbReference>
<dbReference type="InterPro" id="IPR003959">
    <property type="entry name" value="ATPase_AAA_core"/>
</dbReference>
<feature type="compositionally biased region" description="Basic residues" evidence="1">
    <location>
        <begin position="250"/>
        <end position="259"/>
    </location>
</feature>
<dbReference type="GO" id="GO:0005634">
    <property type="term" value="C:nucleus"/>
    <property type="evidence" value="ECO:0007669"/>
    <property type="project" value="TreeGrafter"/>
</dbReference>
<feature type="region of interest" description="Disordered" evidence="1">
    <location>
        <begin position="286"/>
        <end position="317"/>
    </location>
</feature>
<dbReference type="CDD" id="cd00009">
    <property type="entry name" value="AAA"/>
    <property type="match status" value="1"/>
</dbReference>
<accession>A0A6G1ITE9</accession>
<dbReference type="SUPFAM" id="SSF52540">
    <property type="entry name" value="P-loop containing nucleoside triphosphate hydrolases"/>
    <property type="match status" value="1"/>
</dbReference>
<name>A0A6G1ITE9_9PLEO</name>
<feature type="domain" description="AAA+ ATPase" evidence="2">
    <location>
        <begin position="640"/>
        <end position="853"/>
    </location>
</feature>
<feature type="region of interest" description="Disordered" evidence="1">
    <location>
        <begin position="573"/>
        <end position="606"/>
    </location>
</feature>
<feature type="compositionally biased region" description="Basic and acidic residues" evidence="1">
    <location>
        <begin position="62"/>
        <end position="88"/>
    </location>
</feature>
<feature type="region of interest" description="Disordered" evidence="1">
    <location>
        <begin position="1174"/>
        <end position="1199"/>
    </location>
</feature>
<dbReference type="GO" id="GO:0005524">
    <property type="term" value="F:ATP binding"/>
    <property type="evidence" value="ECO:0007669"/>
    <property type="project" value="InterPro"/>
</dbReference>
<feature type="compositionally biased region" description="Basic and acidic residues" evidence="1">
    <location>
        <begin position="573"/>
        <end position="585"/>
    </location>
</feature>
<feature type="region of interest" description="Disordered" evidence="1">
    <location>
        <begin position="1"/>
        <end position="264"/>
    </location>
</feature>
<keyword evidence="3" id="KW-0378">Hydrolase</keyword>
<dbReference type="InterPro" id="IPR003593">
    <property type="entry name" value="AAA+_ATPase"/>
</dbReference>
<protein>
    <submittedName>
        <fullName evidence="3">P-loop containing nucleoside triphosphate hydrolase protein</fullName>
    </submittedName>
</protein>
<feature type="region of interest" description="Disordered" evidence="1">
    <location>
        <begin position="686"/>
        <end position="775"/>
    </location>
</feature>
<dbReference type="PANTHER" id="PTHR23389">
    <property type="entry name" value="CHROMOSOME TRANSMISSION FIDELITY FACTOR 18"/>
    <property type="match status" value="1"/>
</dbReference>
<feature type="compositionally biased region" description="Acidic residues" evidence="1">
    <location>
        <begin position="597"/>
        <end position="606"/>
    </location>
</feature>
<feature type="region of interest" description="Disordered" evidence="1">
    <location>
        <begin position="1222"/>
        <end position="1252"/>
    </location>
</feature>
<gene>
    <name evidence="3" type="ORF">K458DRAFT_309475</name>
</gene>
<feature type="compositionally biased region" description="Polar residues" evidence="1">
    <location>
        <begin position="24"/>
        <end position="34"/>
    </location>
</feature>
<evidence type="ECO:0000313" key="3">
    <source>
        <dbReference type="EMBL" id="KAF2681512.1"/>
    </source>
</evidence>